<gene>
    <name evidence="2" type="ORF">CERSUDRAFT_115987</name>
</gene>
<dbReference type="AlphaFoldDB" id="M2RCF1"/>
<protein>
    <recommendedName>
        <fullName evidence="4">C2H2-type domain-containing protein</fullName>
    </recommendedName>
</protein>
<feature type="non-terminal residue" evidence="2">
    <location>
        <position position="183"/>
    </location>
</feature>
<dbReference type="HOGENOM" id="CLU_1478441_0_0_1"/>
<evidence type="ECO:0008006" key="4">
    <source>
        <dbReference type="Google" id="ProtNLM"/>
    </source>
</evidence>
<dbReference type="Proteomes" id="UP000016930">
    <property type="component" value="Unassembled WGS sequence"/>
</dbReference>
<evidence type="ECO:0000313" key="2">
    <source>
        <dbReference type="EMBL" id="EMD36082.1"/>
    </source>
</evidence>
<sequence>MSATTTGSQKEIQSDIIARPAAHNPKTKQVRCEIIDPGTNSICGTMISCGNATEIKSHTNAHFAKAKEYWEAQHKEGSEKTPKVPSMSQTKPKTKVKAKGRTKKAKLCFKMTCTWKGCKADLANKMAEPAQWKKHMITLPTHFSLMYHCPVQGCSDVQRRDVMPRHLKKHKELCPQEGWRANL</sequence>
<evidence type="ECO:0000313" key="3">
    <source>
        <dbReference type="Proteomes" id="UP000016930"/>
    </source>
</evidence>
<organism evidence="2 3">
    <name type="scientific">Ceriporiopsis subvermispora (strain B)</name>
    <name type="common">White-rot fungus</name>
    <name type="synonym">Gelatoporia subvermispora</name>
    <dbReference type="NCBI Taxonomy" id="914234"/>
    <lineage>
        <taxon>Eukaryota</taxon>
        <taxon>Fungi</taxon>
        <taxon>Dikarya</taxon>
        <taxon>Basidiomycota</taxon>
        <taxon>Agaricomycotina</taxon>
        <taxon>Agaricomycetes</taxon>
        <taxon>Polyporales</taxon>
        <taxon>Gelatoporiaceae</taxon>
        <taxon>Gelatoporia</taxon>
    </lineage>
</organism>
<keyword evidence="3" id="KW-1185">Reference proteome</keyword>
<feature type="region of interest" description="Disordered" evidence="1">
    <location>
        <begin position="72"/>
        <end position="99"/>
    </location>
</feature>
<feature type="region of interest" description="Disordered" evidence="1">
    <location>
        <begin position="1"/>
        <end position="28"/>
    </location>
</feature>
<evidence type="ECO:0000256" key="1">
    <source>
        <dbReference type="SAM" id="MobiDB-lite"/>
    </source>
</evidence>
<feature type="compositionally biased region" description="Basic and acidic residues" evidence="1">
    <location>
        <begin position="72"/>
        <end position="82"/>
    </location>
</feature>
<proteinExistence type="predicted"/>
<feature type="compositionally biased region" description="Polar residues" evidence="1">
    <location>
        <begin position="1"/>
        <end position="11"/>
    </location>
</feature>
<dbReference type="EMBL" id="KB445799">
    <property type="protein sequence ID" value="EMD36082.1"/>
    <property type="molecule type" value="Genomic_DNA"/>
</dbReference>
<reference evidence="2 3" key="1">
    <citation type="journal article" date="2012" name="Proc. Natl. Acad. Sci. U.S.A.">
        <title>Comparative genomics of Ceriporiopsis subvermispora and Phanerochaete chrysosporium provide insight into selective ligninolysis.</title>
        <authorList>
            <person name="Fernandez-Fueyo E."/>
            <person name="Ruiz-Duenas F.J."/>
            <person name="Ferreira P."/>
            <person name="Floudas D."/>
            <person name="Hibbett D.S."/>
            <person name="Canessa P."/>
            <person name="Larrondo L.F."/>
            <person name="James T.Y."/>
            <person name="Seelenfreund D."/>
            <person name="Lobos S."/>
            <person name="Polanco R."/>
            <person name="Tello M."/>
            <person name="Honda Y."/>
            <person name="Watanabe T."/>
            <person name="Watanabe T."/>
            <person name="Ryu J.S."/>
            <person name="Kubicek C.P."/>
            <person name="Schmoll M."/>
            <person name="Gaskell J."/>
            <person name="Hammel K.E."/>
            <person name="St John F.J."/>
            <person name="Vanden Wymelenberg A."/>
            <person name="Sabat G."/>
            <person name="Splinter BonDurant S."/>
            <person name="Syed K."/>
            <person name="Yadav J.S."/>
            <person name="Doddapaneni H."/>
            <person name="Subramanian V."/>
            <person name="Lavin J.L."/>
            <person name="Oguiza J.A."/>
            <person name="Perez G."/>
            <person name="Pisabarro A.G."/>
            <person name="Ramirez L."/>
            <person name="Santoyo F."/>
            <person name="Master E."/>
            <person name="Coutinho P.M."/>
            <person name="Henrissat B."/>
            <person name="Lombard V."/>
            <person name="Magnuson J.K."/>
            <person name="Kuees U."/>
            <person name="Hori C."/>
            <person name="Igarashi K."/>
            <person name="Samejima M."/>
            <person name="Held B.W."/>
            <person name="Barry K.W."/>
            <person name="LaButti K.M."/>
            <person name="Lapidus A."/>
            <person name="Lindquist E.A."/>
            <person name="Lucas S.M."/>
            <person name="Riley R."/>
            <person name="Salamov A.A."/>
            <person name="Hoffmeister D."/>
            <person name="Schwenk D."/>
            <person name="Hadar Y."/>
            <person name="Yarden O."/>
            <person name="de Vries R.P."/>
            <person name="Wiebenga A."/>
            <person name="Stenlid J."/>
            <person name="Eastwood D."/>
            <person name="Grigoriev I.V."/>
            <person name="Berka R.M."/>
            <person name="Blanchette R.A."/>
            <person name="Kersten P."/>
            <person name="Martinez A.T."/>
            <person name="Vicuna R."/>
            <person name="Cullen D."/>
        </authorList>
    </citation>
    <scope>NUCLEOTIDE SEQUENCE [LARGE SCALE GENOMIC DNA]</scope>
    <source>
        <strain evidence="2 3">B</strain>
    </source>
</reference>
<name>M2RCF1_CERS8</name>
<accession>M2RCF1</accession>